<accession>A0AAJ4XIK9</accession>
<proteinExistence type="predicted"/>
<protein>
    <submittedName>
        <fullName evidence="1">Uncharacterized protein</fullName>
    </submittedName>
</protein>
<dbReference type="Proteomes" id="UP001294444">
    <property type="component" value="Unassembled WGS sequence"/>
</dbReference>
<sequence>MRRTVLTQRINFTRSTEFPGSTCICVRRICICKLNFEGANPCDSGLILLCTICGQIAHSDAGQRVGQRVRAEGGDCVGVCHQTQA</sequence>
<dbReference type="AlphaFoldDB" id="A0AAJ4XIK9"/>
<organism evidence="1 2">
    <name type="scientific">Melanopsichium pennsylvanicum</name>
    <dbReference type="NCBI Taxonomy" id="63383"/>
    <lineage>
        <taxon>Eukaryota</taxon>
        <taxon>Fungi</taxon>
        <taxon>Dikarya</taxon>
        <taxon>Basidiomycota</taxon>
        <taxon>Ustilaginomycotina</taxon>
        <taxon>Ustilaginomycetes</taxon>
        <taxon>Ustilaginales</taxon>
        <taxon>Ustilaginaceae</taxon>
        <taxon>Melanopsichium</taxon>
    </lineage>
</organism>
<reference evidence="1" key="1">
    <citation type="submission" date="2023-10" db="EMBL/GenBank/DDBJ databases">
        <authorList>
            <person name="Guldener U."/>
        </authorList>
    </citation>
    <scope>NUCLEOTIDE SEQUENCE</scope>
    <source>
        <strain evidence="1">Mp4</strain>
    </source>
</reference>
<evidence type="ECO:0000313" key="2">
    <source>
        <dbReference type="Proteomes" id="UP001294444"/>
    </source>
</evidence>
<comment type="caution">
    <text evidence="1">The sequence shown here is derived from an EMBL/GenBank/DDBJ whole genome shotgun (WGS) entry which is preliminary data.</text>
</comment>
<keyword evidence="2" id="KW-1185">Reference proteome</keyword>
<evidence type="ECO:0000313" key="1">
    <source>
        <dbReference type="EMBL" id="SNX82361.1"/>
    </source>
</evidence>
<dbReference type="EMBL" id="OAPG01000002">
    <property type="protein sequence ID" value="SNX82361.1"/>
    <property type="molecule type" value="Genomic_DNA"/>
</dbReference>
<name>A0AAJ4XIK9_9BASI</name>
<gene>
    <name evidence="1" type="ORF">MEPE_01067</name>
</gene>